<dbReference type="Proteomes" id="UP000605259">
    <property type="component" value="Unassembled WGS sequence"/>
</dbReference>
<keyword evidence="2" id="KW-1185">Reference proteome</keyword>
<proteinExistence type="predicted"/>
<reference evidence="1" key="1">
    <citation type="journal article" date="2014" name="Int. J. Syst. Evol. Microbiol.">
        <title>Complete genome sequence of Corynebacterium casei LMG S-19264T (=DSM 44701T), isolated from a smear-ripened cheese.</title>
        <authorList>
            <consortium name="US DOE Joint Genome Institute (JGI-PGF)"/>
            <person name="Walter F."/>
            <person name="Albersmeier A."/>
            <person name="Kalinowski J."/>
            <person name="Ruckert C."/>
        </authorList>
    </citation>
    <scope>NUCLEOTIDE SEQUENCE</scope>
    <source>
        <strain evidence="1">CGMCC 1.12698</strain>
    </source>
</reference>
<sequence length="57" mass="5647">MSSSIGDTINSIGTLVTVVSDVTANAALLGAEMTIAVQSSTIGNWASLVAVLVIGIL</sequence>
<name>A0A917AXZ1_9BACI</name>
<evidence type="ECO:0000313" key="1">
    <source>
        <dbReference type="EMBL" id="GGE85706.1"/>
    </source>
</evidence>
<comment type="caution">
    <text evidence="1">The sequence shown here is derived from an EMBL/GenBank/DDBJ whole genome shotgun (WGS) entry which is preliminary data.</text>
</comment>
<accession>A0A917AXZ1</accession>
<protein>
    <submittedName>
        <fullName evidence="1">Uncharacterized protein</fullName>
    </submittedName>
</protein>
<organism evidence="1 2">
    <name type="scientific">Priestia taiwanensis</name>
    <dbReference type="NCBI Taxonomy" id="1347902"/>
    <lineage>
        <taxon>Bacteria</taxon>
        <taxon>Bacillati</taxon>
        <taxon>Bacillota</taxon>
        <taxon>Bacilli</taxon>
        <taxon>Bacillales</taxon>
        <taxon>Bacillaceae</taxon>
        <taxon>Priestia</taxon>
    </lineage>
</organism>
<dbReference type="AlphaFoldDB" id="A0A917AXZ1"/>
<reference evidence="1" key="2">
    <citation type="submission" date="2020-09" db="EMBL/GenBank/DDBJ databases">
        <authorList>
            <person name="Sun Q."/>
            <person name="Zhou Y."/>
        </authorList>
    </citation>
    <scope>NUCLEOTIDE SEQUENCE</scope>
    <source>
        <strain evidence="1">CGMCC 1.12698</strain>
    </source>
</reference>
<evidence type="ECO:0000313" key="2">
    <source>
        <dbReference type="Proteomes" id="UP000605259"/>
    </source>
</evidence>
<dbReference type="EMBL" id="BMFK01000011">
    <property type="protein sequence ID" value="GGE85706.1"/>
    <property type="molecule type" value="Genomic_DNA"/>
</dbReference>
<gene>
    <name evidence="1" type="ORF">GCM10007140_38860</name>
</gene>